<evidence type="ECO:0000256" key="1">
    <source>
        <dbReference type="ARBA" id="ARBA00022723"/>
    </source>
</evidence>
<dbReference type="OrthoDB" id="1884766at2759"/>
<dbReference type="Proteomes" id="UP000653305">
    <property type="component" value="Unassembled WGS sequence"/>
</dbReference>
<evidence type="ECO:0000259" key="4">
    <source>
        <dbReference type="PROSITE" id="PS50081"/>
    </source>
</evidence>
<keyword evidence="6" id="KW-1185">Reference proteome</keyword>
<organism evidence="5 6">
    <name type="scientific">Phtheirospermum japonicum</name>
    <dbReference type="NCBI Taxonomy" id="374723"/>
    <lineage>
        <taxon>Eukaryota</taxon>
        <taxon>Viridiplantae</taxon>
        <taxon>Streptophyta</taxon>
        <taxon>Embryophyta</taxon>
        <taxon>Tracheophyta</taxon>
        <taxon>Spermatophyta</taxon>
        <taxon>Magnoliopsida</taxon>
        <taxon>eudicotyledons</taxon>
        <taxon>Gunneridae</taxon>
        <taxon>Pentapetalae</taxon>
        <taxon>asterids</taxon>
        <taxon>lamiids</taxon>
        <taxon>Lamiales</taxon>
        <taxon>Orobanchaceae</taxon>
        <taxon>Orobanchaceae incertae sedis</taxon>
        <taxon>Phtheirospermum</taxon>
    </lineage>
</organism>
<dbReference type="InterPro" id="IPR046349">
    <property type="entry name" value="C1-like_sf"/>
</dbReference>
<evidence type="ECO:0000313" key="6">
    <source>
        <dbReference type="Proteomes" id="UP000653305"/>
    </source>
</evidence>
<protein>
    <recommendedName>
        <fullName evidence="4">Phorbol-ester/DAG-type domain-containing protein</fullName>
    </recommendedName>
</protein>
<keyword evidence="2" id="KW-0677">Repeat</keyword>
<sequence>MGNSLKPSLTIDTHTRWEIEAGNNIDPDHGNSRFCNACRLPIFSTPLVTTTALLLHDQCAFDHLPPKLKAHPLHPREELTLHQRSTTILDLACALTIKILHRSHEHRLTAIRGTSCSFICAACGTQHDRAAPPGFKIRYGHEMWDLSYMCSPCDFWIHPDCALLPNAIIIERRHGHPLLLTYLAQGVFKNEVIWPRMPTAIVCSICHGESEGFGFYACFHCRYYAHIKCAIYSSDPDHISFKPVLLRDAQVPNFLRLPMTNEHTSVMPCFITDQTTITSTGGDRDRDCDGGATTSGSKLILFEDDRVHEHPLILHDHHHNPLLTTTAASASATHDDDDVARVCSACVQLISSTDGPFYSCANNNNNNNKLAGPCRDFFLHRCCAHLPATLITQHGAHGDNNSHPLTLLSKQDMHSHFINMFFCDGCHRACNGFAYAYEEHGYYLDVVCAFMSSALISHDAHAKSHILRALMGDTKKRCICCGQDIGARIEIGYECNNCRNFSIHAKCALLPDTVTHKFDRHPLKLITTTTTLDHHRSPVVSDQKEEEDMFCEICEKDMDDALWYYGCKKCGQSFHIDCIPTLDKLSRIKFGFTSTARVPGHNCPLACVRALSIDGYTCVHCERVIRESEAIAFECSECYFRIHKLCARELLIPEKLNK</sequence>
<dbReference type="PANTHER" id="PTHR32410">
    <property type="entry name" value="CYSTEINE/HISTIDINE-RICH C1 DOMAIN FAMILY PROTEIN"/>
    <property type="match status" value="1"/>
</dbReference>
<dbReference type="InterPro" id="IPR002219">
    <property type="entry name" value="PKC_DAG/PE"/>
</dbReference>
<keyword evidence="3" id="KW-0862">Zinc</keyword>
<evidence type="ECO:0000313" key="5">
    <source>
        <dbReference type="EMBL" id="GFP89666.1"/>
    </source>
</evidence>
<dbReference type="InterPro" id="IPR053192">
    <property type="entry name" value="Vacuole_Formation_Reg"/>
</dbReference>
<dbReference type="GO" id="GO:0046872">
    <property type="term" value="F:metal ion binding"/>
    <property type="evidence" value="ECO:0007669"/>
    <property type="project" value="UniProtKB-KW"/>
</dbReference>
<name>A0A830BS28_9LAMI</name>
<gene>
    <name evidence="5" type="ORF">PHJA_001110400</name>
</gene>
<evidence type="ECO:0000256" key="3">
    <source>
        <dbReference type="ARBA" id="ARBA00022833"/>
    </source>
</evidence>
<feature type="domain" description="Phorbol-ester/DAG-type" evidence="4">
    <location>
        <begin position="600"/>
        <end position="654"/>
    </location>
</feature>
<dbReference type="InterPro" id="IPR004146">
    <property type="entry name" value="DC1"/>
</dbReference>
<dbReference type="Gene3D" id="3.30.40.10">
    <property type="entry name" value="Zinc/RING finger domain, C3HC4 (zinc finger)"/>
    <property type="match status" value="1"/>
</dbReference>
<proteinExistence type="predicted"/>
<dbReference type="PROSITE" id="PS50081">
    <property type="entry name" value="ZF_DAG_PE_2"/>
    <property type="match status" value="1"/>
</dbReference>
<dbReference type="SUPFAM" id="SSF57889">
    <property type="entry name" value="Cysteine-rich domain"/>
    <property type="match status" value="3"/>
</dbReference>
<dbReference type="InterPro" id="IPR013083">
    <property type="entry name" value="Znf_RING/FYVE/PHD"/>
</dbReference>
<evidence type="ECO:0000256" key="2">
    <source>
        <dbReference type="ARBA" id="ARBA00022737"/>
    </source>
</evidence>
<dbReference type="Pfam" id="PF03107">
    <property type="entry name" value="C1_2"/>
    <property type="match status" value="1"/>
</dbReference>
<reference evidence="5" key="1">
    <citation type="submission" date="2020-07" db="EMBL/GenBank/DDBJ databases">
        <title>Ethylene signaling mediates host invasion by parasitic plants.</title>
        <authorList>
            <person name="Yoshida S."/>
        </authorList>
    </citation>
    <scope>NUCLEOTIDE SEQUENCE</scope>
    <source>
        <strain evidence="5">Okayama</strain>
    </source>
</reference>
<keyword evidence="1" id="KW-0479">Metal-binding</keyword>
<dbReference type="AlphaFoldDB" id="A0A830BS28"/>
<dbReference type="EMBL" id="BMAC01000198">
    <property type="protein sequence ID" value="GFP89666.1"/>
    <property type="molecule type" value="Genomic_DNA"/>
</dbReference>
<dbReference type="PANTHER" id="PTHR32410:SF216">
    <property type="entry name" value="PHORBOL-ESTER_DAG-TYPE DOMAIN-CONTAINING PROTEIN"/>
    <property type="match status" value="1"/>
</dbReference>
<comment type="caution">
    <text evidence="5">The sequence shown here is derived from an EMBL/GenBank/DDBJ whole genome shotgun (WGS) entry which is preliminary data.</text>
</comment>
<accession>A0A830BS28</accession>